<dbReference type="Proteomes" id="UP000256561">
    <property type="component" value="Unassembled WGS sequence"/>
</dbReference>
<dbReference type="Gene3D" id="3.40.50.12780">
    <property type="entry name" value="N-terminal domain of ligase-like"/>
    <property type="match status" value="1"/>
</dbReference>
<dbReference type="RefSeq" id="WP_115592714.1">
    <property type="nucleotide sequence ID" value="NZ_QRHA01000004.1"/>
</dbReference>
<dbReference type="InterPro" id="IPR042099">
    <property type="entry name" value="ANL_N_sf"/>
</dbReference>
<dbReference type="PANTHER" id="PTHR43767:SF8">
    <property type="entry name" value="LONG-CHAIN-FATTY-ACID--COA LIGASE"/>
    <property type="match status" value="1"/>
</dbReference>
<sequence>MIGKIANWPGERTALEFRNGRLTYAELVEAVELRAAWLRAQKVSRVALMMDNTPEWVLFDLACQQAGVCCVPVPGFFSATQLCHLFEQAGIELLLKDSAAAELPAAEVVCLFDGIYAFRFSPLWEPLIPHGCEKITFTSGSTGAPKGVCLSTASQWQVAESLVKQVGLEQVRHLCLLPLPTLLENIAGVYAPLLAGGTVVLASEEMRGFAGSRLVKPESLLKLLVDTHPHTLILVPELLNILLTAAQSGWQPPTSLKFIAVGGAHVASELLERAQALNLPVYQGYGLSECVSVTALNLPTNVQPSSAGVPLNHNILAIENGEVVVQGNLFLGYLNEPDSFYPTKVKTGDLGSFAGDFLHIDGRRKNLLINSFGRNISPEWIEAELMASGFFLQVMVAGDAMPHCVALLVPMSDSLSEQHIQQAVMQVNQRLPDYAQICNWLQVAPFSAQQGQLTQNGKLKRAAILARYQNDLNALYRLQA</sequence>
<proteinExistence type="predicted"/>
<evidence type="ECO:0000256" key="1">
    <source>
        <dbReference type="ARBA" id="ARBA00022598"/>
    </source>
</evidence>
<gene>
    <name evidence="3" type="ORF">DXV75_07175</name>
</gene>
<protein>
    <submittedName>
        <fullName evidence="3">AMP-dependent synthetase</fullName>
    </submittedName>
</protein>
<name>A0A3D8MBH0_9ALTE</name>
<dbReference type="PANTHER" id="PTHR43767">
    <property type="entry name" value="LONG-CHAIN-FATTY-ACID--COA LIGASE"/>
    <property type="match status" value="1"/>
</dbReference>
<feature type="domain" description="AMP-dependent synthetase/ligase" evidence="2">
    <location>
        <begin position="6"/>
        <end position="325"/>
    </location>
</feature>
<dbReference type="Pfam" id="PF23562">
    <property type="entry name" value="AMP-binding_C_3"/>
    <property type="match status" value="1"/>
</dbReference>
<keyword evidence="1" id="KW-0436">Ligase</keyword>
<accession>A0A3D8MBH0</accession>
<dbReference type="InterPro" id="IPR045851">
    <property type="entry name" value="AMP-bd_C_sf"/>
</dbReference>
<dbReference type="Pfam" id="PF00501">
    <property type="entry name" value="AMP-binding"/>
    <property type="match status" value="1"/>
</dbReference>
<comment type="caution">
    <text evidence="3">The sequence shown here is derived from an EMBL/GenBank/DDBJ whole genome shotgun (WGS) entry which is preliminary data.</text>
</comment>
<evidence type="ECO:0000259" key="2">
    <source>
        <dbReference type="Pfam" id="PF00501"/>
    </source>
</evidence>
<evidence type="ECO:0000313" key="3">
    <source>
        <dbReference type="EMBL" id="RDV26762.1"/>
    </source>
</evidence>
<reference evidence="4" key="1">
    <citation type="submission" date="2018-08" db="EMBL/GenBank/DDBJ databases">
        <authorList>
            <person name="Zhang J."/>
            <person name="Du Z.-J."/>
        </authorList>
    </citation>
    <scope>NUCLEOTIDE SEQUENCE [LARGE SCALE GENOMIC DNA]</scope>
    <source>
        <strain evidence="4">KCTC 52655</strain>
    </source>
</reference>
<dbReference type="AlphaFoldDB" id="A0A3D8MBH0"/>
<evidence type="ECO:0000313" key="4">
    <source>
        <dbReference type="Proteomes" id="UP000256561"/>
    </source>
</evidence>
<dbReference type="EMBL" id="QRHA01000004">
    <property type="protein sequence ID" value="RDV26762.1"/>
    <property type="molecule type" value="Genomic_DNA"/>
</dbReference>
<organism evidence="3 4">
    <name type="scientific">Alteromonas aestuariivivens</name>
    <dbReference type="NCBI Taxonomy" id="1938339"/>
    <lineage>
        <taxon>Bacteria</taxon>
        <taxon>Pseudomonadati</taxon>
        <taxon>Pseudomonadota</taxon>
        <taxon>Gammaproteobacteria</taxon>
        <taxon>Alteromonadales</taxon>
        <taxon>Alteromonadaceae</taxon>
        <taxon>Alteromonas/Salinimonas group</taxon>
        <taxon>Alteromonas</taxon>
    </lineage>
</organism>
<dbReference type="GO" id="GO:0016874">
    <property type="term" value="F:ligase activity"/>
    <property type="evidence" value="ECO:0007669"/>
    <property type="project" value="UniProtKB-KW"/>
</dbReference>
<dbReference type="PROSITE" id="PS00455">
    <property type="entry name" value="AMP_BINDING"/>
    <property type="match status" value="1"/>
</dbReference>
<dbReference type="InterPro" id="IPR000873">
    <property type="entry name" value="AMP-dep_synth/lig_dom"/>
</dbReference>
<dbReference type="SUPFAM" id="SSF56801">
    <property type="entry name" value="Acetyl-CoA synthetase-like"/>
    <property type="match status" value="1"/>
</dbReference>
<dbReference type="InterPro" id="IPR020845">
    <property type="entry name" value="AMP-binding_CS"/>
</dbReference>
<dbReference type="OrthoDB" id="9803968at2"/>
<dbReference type="Gene3D" id="3.30.300.30">
    <property type="match status" value="1"/>
</dbReference>
<keyword evidence="4" id="KW-1185">Reference proteome</keyword>
<dbReference type="InterPro" id="IPR050237">
    <property type="entry name" value="ATP-dep_AMP-bd_enzyme"/>
</dbReference>